<gene>
    <name evidence="3" type="ORF">DB43_FL00020</name>
</gene>
<dbReference type="FunFam" id="1.10.10.650:FF:000001">
    <property type="entry name" value="S1 RNA-binding domain 1"/>
    <property type="match status" value="1"/>
</dbReference>
<dbReference type="PANTHER" id="PTHR10724">
    <property type="entry name" value="30S RIBOSOMAL PROTEIN S1"/>
    <property type="match status" value="1"/>
</dbReference>
<dbReference type="InterPro" id="IPR044146">
    <property type="entry name" value="S1_Tex"/>
</dbReference>
<dbReference type="InterPro" id="IPR032639">
    <property type="entry name" value="Tex_YqgF"/>
</dbReference>
<accession>A0A0C1E9N4</accession>
<name>A0A0C1E9N4_9BACT</name>
<proteinExistence type="predicted"/>
<comment type="caution">
    <text evidence="3">The sequence shown here is derived from an EMBL/GenBank/DDBJ whole genome shotgun (WGS) entry which is preliminary data.</text>
</comment>
<dbReference type="FunFam" id="1.10.150.310:FF:000001">
    <property type="entry name" value="RNA-binding transcriptional accessory protein"/>
    <property type="match status" value="1"/>
</dbReference>
<dbReference type="CDD" id="cd05685">
    <property type="entry name" value="S1_Tex"/>
    <property type="match status" value="1"/>
</dbReference>
<evidence type="ECO:0000259" key="2">
    <source>
        <dbReference type="PROSITE" id="PS50126"/>
    </source>
</evidence>
<dbReference type="PROSITE" id="PS50126">
    <property type="entry name" value="S1"/>
    <property type="match status" value="1"/>
</dbReference>
<dbReference type="Pfam" id="PF09371">
    <property type="entry name" value="Tex_N"/>
    <property type="match status" value="1"/>
</dbReference>
<dbReference type="SUPFAM" id="SSF47781">
    <property type="entry name" value="RuvA domain 2-like"/>
    <property type="match status" value="2"/>
</dbReference>
<dbReference type="InterPro" id="IPR050437">
    <property type="entry name" value="Ribos_protein_bS1-like"/>
</dbReference>
<dbReference type="PATRIC" id="fig|83552.4.peg.928"/>
<organism evidence="3 4">
    <name type="scientific">Parachlamydia acanthamoebae</name>
    <dbReference type="NCBI Taxonomy" id="83552"/>
    <lineage>
        <taxon>Bacteria</taxon>
        <taxon>Pseudomonadati</taxon>
        <taxon>Chlamydiota</taxon>
        <taxon>Chlamydiia</taxon>
        <taxon>Parachlamydiales</taxon>
        <taxon>Parachlamydiaceae</taxon>
        <taxon>Parachlamydia</taxon>
    </lineage>
</organism>
<evidence type="ECO:0000313" key="3">
    <source>
        <dbReference type="EMBL" id="KIA77887.1"/>
    </source>
</evidence>
<evidence type="ECO:0000313" key="4">
    <source>
        <dbReference type="Proteomes" id="UP000031307"/>
    </source>
</evidence>
<dbReference type="FunFam" id="2.40.50.140:FF:000051">
    <property type="entry name" value="RNA-binding transcriptional accessory protein"/>
    <property type="match status" value="1"/>
</dbReference>
<dbReference type="InterPro" id="IPR012340">
    <property type="entry name" value="NA-bd_OB-fold"/>
</dbReference>
<dbReference type="Pfam" id="PF12836">
    <property type="entry name" value="HHH_3"/>
    <property type="match status" value="1"/>
</dbReference>
<dbReference type="Gene3D" id="1.10.10.650">
    <property type="entry name" value="RuvA domain 2-like"/>
    <property type="match status" value="1"/>
</dbReference>
<dbReference type="AlphaFoldDB" id="A0A0C1E9N4"/>
<dbReference type="InterPro" id="IPR023323">
    <property type="entry name" value="Tex-like_dom_sf"/>
</dbReference>
<dbReference type="InterPro" id="IPR003029">
    <property type="entry name" value="S1_domain"/>
</dbReference>
<dbReference type="SUPFAM" id="SSF50249">
    <property type="entry name" value="Nucleic acid-binding proteins"/>
    <property type="match status" value="1"/>
</dbReference>
<dbReference type="InterPro" id="IPR055179">
    <property type="entry name" value="Tex-like_central_region"/>
</dbReference>
<dbReference type="InterPro" id="IPR023319">
    <property type="entry name" value="Tex-like_HTH_dom_sf"/>
</dbReference>
<dbReference type="GO" id="GO:0006139">
    <property type="term" value="P:nucleobase-containing compound metabolic process"/>
    <property type="evidence" value="ECO:0007669"/>
    <property type="project" value="InterPro"/>
</dbReference>
<dbReference type="SMART" id="SM00732">
    <property type="entry name" value="YqgFc"/>
    <property type="match status" value="1"/>
</dbReference>
<protein>
    <recommendedName>
        <fullName evidence="2">S1 motif domain-containing protein</fullName>
    </recommendedName>
</protein>
<dbReference type="GO" id="GO:0003735">
    <property type="term" value="F:structural constituent of ribosome"/>
    <property type="evidence" value="ECO:0007669"/>
    <property type="project" value="TreeGrafter"/>
</dbReference>
<dbReference type="GO" id="GO:0003729">
    <property type="term" value="F:mRNA binding"/>
    <property type="evidence" value="ECO:0007669"/>
    <property type="project" value="UniProtKB-ARBA"/>
</dbReference>
<dbReference type="SUPFAM" id="SSF158832">
    <property type="entry name" value="Tex N-terminal region-like"/>
    <property type="match status" value="1"/>
</dbReference>
<dbReference type="InterPro" id="IPR012337">
    <property type="entry name" value="RNaseH-like_sf"/>
</dbReference>
<dbReference type="Pfam" id="PF16921">
    <property type="entry name" value="Tex_YqgF"/>
    <property type="match status" value="1"/>
</dbReference>
<dbReference type="SUPFAM" id="SSF53098">
    <property type="entry name" value="Ribonuclease H-like"/>
    <property type="match status" value="1"/>
</dbReference>
<dbReference type="Pfam" id="PF22706">
    <property type="entry name" value="Tex_central_region"/>
    <property type="match status" value="1"/>
</dbReference>
<dbReference type="InterPro" id="IPR010994">
    <property type="entry name" value="RuvA_2-like"/>
</dbReference>
<feature type="compositionally biased region" description="Low complexity" evidence="1">
    <location>
        <begin position="730"/>
        <end position="740"/>
    </location>
</feature>
<dbReference type="Gene3D" id="1.10.150.310">
    <property type="entry name" value="Tex RuvX-like domain-like"/>
    <property type="match status" value="1"/>
</dbReference>
<dbReference type="GO" id="GO:0006412">
    <property type="term" value="P:translation"/>
    <property type="evidence" value="ECO:0007669"/>
    <property type="project" value="TreeGrafter"/>
</dbReference>
<evidence type="ECO:0000256" key="1">
    <source>
        <dbReference type="SAM" id="MobiDB-lite"/>
    </source>
</evidence>
<dbReference type="Gene3D" id="3.30.420.140">
    <property type="entry name" value="YqgF/RNase H-like domain"/>
    <property type="match status" value="1"/>
</dbReference>
<dbReference type="InterPro" id="IPR037027">
    <property type="entry name" value="YqgF/RNaseH-like_dom_sf"/>
</dbReference>
<dbReference type="GO" id="GO:0005737">
    <property type="term" value="C:cytoplasm"/>
    <property type="evidence" value="ECO:0007669"/>
    <property type="project" value="UniProtKB-ARBA"/>
</dbReference>
<feature type="domain" description="S1 motif" evidence="2">
    <location>
        <begin position="660"/>
        <end position="729"/>
    </location>
</feature>
<dbReference type="Gene3D" id="2.40.50.140">
    <property type="entry name" value="Nucleic acid-binding proteins"/>
    <property type="match status" value="1"/>
</dbReference>
<dbReference type="PANTHER" id="PTHR10724:SF10">
    <property type="entry name" value="S1 RNA-BINDING DOMAIN-CONTAINING PROTEIN 1"/>
    <property type="match status" value="1"/>
</dbReference>
<sequence>MRVYWIFPKNRRLNLMTQYIFDPIAQLTEELQIPARNISAVIQLLKEGNTVPFIARYRKEVTGNLDEVQIRDVQERYNYLSELEERKQTILQSISEQGKLTDALKAQILACQTKNGLEDLYLPYKPKRRTRASIAREKGLEPLAEKMLAQPIGENALEFAASFINVEKGVETAEDALQGAQDILAEQIAETAAIRALVREEFATRGMLVCQVVEGKDQTATKYEQYYQYQEKVANIPSHRYLAIRRGEREGVLDFHLEVEGAPLLHEISRILKLNLASSYHEYLSLAIADGYKRLLVPSVETDLRVELKVKSDRDAVHIFAENLRNLLLSAPLGEHSVIGVDPGIRTGCKCATIDATGKFLDNMTIYPFTGDVEKAARDFLAFLNKHSPFAIAIGNGTGGRETEAFVRKILSDHGKGSVLVISVSEAGASVYSASDVAREEFPDLDLTVRGAISIARRLQDPLAELVKVDPKAIGVGQYQHDVYQQLLHDQLSQVVESCVNHVGVELNTASAPLLSYVSGIGASVATKIVKYREQFGAFKKRQQLLSVPGLGPRTFEQAAGFLRVRGGEHPLDASAVHPERYSLVEQMAQDLQIPLNELCSNVNLVKQIDLKRYVTDQVGLPTLQDIVEELKKPGRDPRASFESAKFREDVLTLQDLKEKMQLEGIVTNVTAFGAFVDIGVHQDGLIHISELSDQFIKDPSEVVKTGDKIKVTVLSVDIERKRISLSARSQSGSASKSLATKGKEFNRQAPKPAPKKFSNNPFANL</sequence>
<dbReference type="InterPro" id="IPR041692">
    <property type="entry name" value="HHH_9"/>
</dbReference>
<dbReference type="Proteomes" id="UP000031307">
    <property type="component" value="Unassembled WGS sequence"/>
</dbReference>
<dbReference type="Pfam" id="PF00575">
    <property type="entry name" value="S1"/>
    <property type="match status" value="1"/>
</dbReference>
<dbReference type="EMBL" id="JSAM01000056">
    <property type="protein sequence ID" value="KIA77887.1"/>
    <property type="molecule type" value="Genomic_DNA"/>
</dbReference>
<dbReference type="FunFam" id="3.30.420.140:FF:000001">
    <property type="entry name" value="RNA-binding transcriptional accessory protein"/>
    <property type="match status" value="1"/>
</dbReference>
<dbReference type="InterPro" id="IPR018974">
    <property type="entry name" value="Tex-like_N"/>
</dbReference>
<feature type="region of interest" description="Disordered" evidence="1">
    <location>
        <begin position="730"/>
        <end position="766"/>
    </location>
</feature>
<reference evidence="3 4" key="1">
    <citation type="journal article" date="2014" name="Mol. Biol. Evol.">
        <title>Massive expansion of Ubiquitination-related gene families within the Chlamydiae.</title>
        <authorList>
            <person name="Domman D."/>
            <person name="Collingro A."/>
            <person name="Lagkouvardos I."/>
            <person name="Gehre L."/>
            <person name="Weinmaier T."/>
            <person name="Rattei T."/>
            <person name="Subtil A."/>
            <person name="Horn M."/>
        </authorList>
    </citation>
    <scope>NUCLEOTIDE SEQUENCE [LARGE SCALE GENOMIC DNA]</scope>
    <source>
        <strain evidence="3 4">OEW1</strain>
    </source>
</reference>
<dbReference type="SMART" id="SM00316">
    <property type="entry name" value="S1"/>
    <property type="match status" value="1"/>
</dbReference>
<dbReference type="Gene3D" id="1.10.3500.10">
    <property type="entry name" value="Tex N-terminal region-like"/>
    <property type="match status" value="1"/>
</dbReference>
<dbReference type="InterPro" id="IPR006641">
    <property type="entry name" value="YqgF/RNaseH-like_dom"/>
</dbReference>
<dbReference type="Pfam" id="PF17674">
    <property type="entry name" value="HHH_9"/>
    <property type="match status" value="1"/>
</dbReference>